<keyword evidence="4" id="KW-1185">Reference proteome</keyword>
<dbReference type="Pfam" id="PF05016">
    <property type="entry name" value="ParE_toxin"/>
    <property type="match status" value="1"/>
</dbReference>
<sequence length="99" mass="11044">MTKKLDVVWRQTATDDLYRLYDWIAESADPDTAFTYTSAIEAHAADLATYPNRGTLRDDLAPGVRTLNFQGRTVIAYRVGAAVEVLRIFHAGQELGLVE</sequence>
<gene>
    <name evidence="3" type="ORF">GCM10009115_33440</name>
</gene>
<name>A0ABN1MC78_9SPHN</name>
<dbReference type="EMBL" id="BAAAFE010000011">
    <property type="protein sequence ID" value="GAA0867056.1"/>
    <property type="molecule type" value="Genomic_DNA"/>
</dbReference>
<dbReference type="RefSeq" id="WP_215353306.1">
    <property type="nucleotide sequence ID" value="NZ_BAAAFE010000011.1"/>
</dbReference>
<proteinExistence type="inferred from homology"/>
<dbReference type="InterPro" id="IPR035093">
    <property type="entry name" value="RelE/ParE_toxin_dom_sf"/>
</dbReference>
<evidence type="ECO:0008006" key="5">
    <source>
        <dbReference type="Google" id="ProtNLM"/>
    </source>
</evidence>
<dbReference type="InterPro" id="IPR051803">
    <property type="entry name" value="TA_system_RelE-like_toxin"/>
</dbReference>
<evidence type="ECO:0000256" key="2">
    <source>
        <dbReference type="ARBA" id="ARBA00022649"/>
    </source>
</evidence>
<keyword evidence="2" id="KW-1277">Toxin-antitoxin system</keyword>
<organism evidence="3 4">
    <name type="scientific">Sphingopyxis soli</name>
    <dbReference type="NCBI Taxonomy" id="592051"/>
    <lineage>
        <taxon>Bacteria</taxon>
        <taxon>Pseudomonadati</taxon>
        <taxon>Pseudomonadota</taxon>
        <taxon>Alphaproteobacteria</taxon>
        <taxon>Sphingomonadales</taxon>
        <taxon>Sphingomonadaceae</taxon>
        <taxon>Sphingopyxis</taxon>
    </lineage>
</organism>
<accession>A0ABN1MC78</accession>
<comment type="similarity">
    <text evidence="1">Belongs to the RelE toxin family.</text>
</comment>
<evidence type="ECO:0000313" key="4">
    <source>
        <dbReference type="Proteomes" id="UP001500738"/>
    </source>
</evidence>
<dbReference type="InterPro" id="IPR007712">
    <property type="entry name" value="RelE/ParE_toxin"/>
</dbReference>
<evidence type="ECO:0000313" key="3">
    <source>
        <dbReference type="EMBL" id="GAA0867056.1"/>
    </source>
</evidence>
<dbReference type="PANTHER" id="PTHR33755">
    <property type="entry name" value="TOXIN PARE1-RELATED"/>
    <property type="match status" value="1"/>
</dbReference>
<dbReference type="Proteomes" id="UP001500738">
    <property type="component" value="Unassembled WGS sequence"/>
</dbReference>
<protein>
    <recommendedName>
        <fullName evidence="5">Type II toxin-antitoxin system RelE/ParE family toxin</fullName>
    </recommendedName>
</protein>
<dbReference type="Gene3D" id="3.30.2310.20">
    <property type="entry name" value="RelE-like"/>
    <property type="match status" value="1"/>
</dbReference>
<evidence type="ECO:0000256" key="1">
    <source>
        <dbReference type="ARBA" id="ARBA00006226"/>
    </source>
</evidence>
<reference evidence="3 4" key="1">
    <citation type="journal article" date="2019" name="Int. J. Syst. Evol. Microbiol.">
        <title>The Global Catalogue of Microorganisms (GCM) 10K type strain sequencing project: providing services to taxonomists for standard genome sequencing and annotation.</title>
        <authorList>
            <consortium name="The Broad Institute Genomics Platform"/>
            <consortium name="The Broad Institute Genome Sequencing Center for Infectious Disease"/>
            <person name="Wu L."/>
            <person name="Ma J."/>
        </authorList>
    </citation>
    <scope>NUCLEOTIDE SEQUENCE [LARGE SCALE GENOMIC DNA]</scope>
    <source>
        <strain evidence="3 4">JCM 15910</strain>
    </source>
</reference>
<comment type="caution">
    <text evidence="3">The sequence shown here is derived from an EMBL/GenBank/DDBJ whole genome shotgun (WGS) entry which is preliminary data.</text>
</comment>